<keyword evidence="3" id="KW-1185">Reference proteome</keyword>
<evidence type="ECO:0000313" key="3">
    <source>
        <dbReference type="Proteomes" id="UP000184330"/>
    </source>
</evidence>
<proteinExistence type="predicted"/>
<protein>
    <submittedName>
        <fullName evidence="2">Uncharacterized protein</fullName>
    </submittedName>
</protein>
<dbReference type="Proteomes" id="UP000184330">
    <property type="component" value="Unassembled WGS sequence"/>
</dbReference>
<dbReference type="EMBL" id="FJOG01000070">
    <property type="protein sequence ID" value="CZR69389.1"/>
    <property type="molecule type" value="Genomic_DNA"/>
</dbReference>
<gene>
    <name evidence="2" type="ORF">PAC_19289</name>
</gene>
<feature type="compositionally biased region" description="Polar residues" evidence="1">
    <location>
        <begin position="213"/>
        <end position="222"/>
    </location>
</feature>
<dbReference type="AlphaFoldDB" id="A0A1L7XWM9"/>
<feature type="region of interest" description="Disordered" evidence="1">
    <location>
        <begin position="178"/>
        <end position="228"/>
    </location>
</feature>
<reference evidence="2 3" key="1">
    <citation type="submission" date="2016-03" db="EMBL/GenBank/DDBJ databases">
        <authorList>
            <person name="Ploux O."/>
        </authorList>
    </citation>
    <scope>NUCLEOTIDE SEQUENCE [LARGE SCALE GENOMIC DNA]</scope>
    <source>
        <strain evidence="2 3">UAMH 11012</strain>
    </source>
</reference>
<organism evidence="2 3">
    <name type="scientific">Phialocephala subalpina</name>
    <dbReference type="NCBI Taxonomy" id="576137"/>
    <lineage>
        <taxon>Eukaryota</taxon>
        <taxon>Fungi</taxon>
        <taxon>Dikarya</taxon>
        <taxon>Ascomycota</taxon>
        <taxon>Pezizomycotina</taxon>
        <taxon>Leotiomycetes</taxon>
        <taxon>Helotiales</taxon>
        <taxon>Mollisiaceae</taxon>
        <taxon>Phialocephala</taxon>
        <taxon>Phialocephala fortinii species complex</taxon>
    </lineage>
</organism>
<evidence type="ECO:0000313" key="2">
    <source>
        <dbReference type="EMBL" id="CZR69389.1"/>
    </source>
</evidence>
<feature type="compositionally biased region" description="Polar residues" evidence="1">
    <location>
        <begin position="181"/>
        <end position="204"/>
    </location>
</feature>
<name>A0A1L7XWM9_9HELO</name>
<evidence type="ECO:0000256" key="1">
    <source>
        <dbReference type="SAM" id="MobiDB-lite"/>
    </source>
</evidence>
<accession>A0A1L7XWM9</accession>
<sequence>MTRDETSKLLLVGNFAERRVQTCFLEIGTSQFGPNEYKLVKINKKVYAWLRDHKPSTHDILDNIQKKSDAWFGDHKATIHGGALVRGHYLGEIAHRTEDLPLAAIFHEIYILEKDPLTPKHPSDFWLHKDSKNALEWRQEMMKLINNELVTDKQYIQITRGSLTMQTHRMEKDKTFKRNSCGISMTPNTSQSSNQSETVHQQGMDQGDAAISTEGSSAGTQNRQEDTASVEVAKAGKRIAEDSEPIGDEATSKRLRLNIEDTNSEPVDLEMTKYGDVVPEAWIISEEMSW</sequence>